<evidence type="ECO:0000313" key="2">
    <source>
        <dbReference type="Proteomes" id="UP000799754"/>
    </source>
</evidence>
<reference evidence="1" key="1">
    <citation type="journal article" date="2020" name="Stud. Mycol.">
        <title>101 Dothideomycetes genomes: a test case for predicting lifestyles and emergence of pathogens.</title>
        <authorList>
            <person name="Haridas S."/>
            <person name="Albert R."/>
            <person name="Binder M."/>
            <person name="Bloem J."/>
            <person name="Labutti K."/>
            <person name="Salamov A."/>
            <person name="Andreopoulos B."/>
            <person name="Baker S."/>
            <person name="Barry K."/>
            <person name="Bills G."/>
            <person name="Bluhm B."/>
            <person name="Cannon C."/>
            <person name="Castanera R."/>
            <person name="Culley D."/>
            <person name="Daum C."/>
            <person name="Ezra D."/>
            <person name="Gonzalez J."/>
            <person name="Henrissat B."/>
            <person name="Kuo A."/>
            <person name="Liang C."/>
            <person name="Lipzen A."/>
            <person name="Lutzoni F."/>
            <person name="Magnuson J."/>
            <person name="Mondo S."/>
            <person name="Nolan M."/>
            <person name="Ohm R."/>
            <person name="Pangilinan J."/>
            <person name="Park H.-J."/>
            <person name="Ramirez L."/>
            <person name="Alfaro M."/>
            <person name="Sun H."/>
            <person name="Tritt A."/>
            <person name="Yoshinaga Y."/>
            <person name="Zwiers L.-H."/>
            <person name="Turgeon B."/>
            <person name="Goodwin S."/>
            <person name="Spatafora J."/>
            <person name="Crous P."/>
            <person name="Grigoriev I."/>
        </authorList>
    </citation>
    <scope>NUCLEOTIDE SEQUENCE</scope>
    <source>
        <strain evidence="1">CBS 525.71</strain>
    </source>
</reference>
<organism evidence="1 2">
    <name type="scientific">Macroventuria anomochaeta</name>
    <dbReference type="NCBI Taxonomy" id="301207"/>
    <lineage>
        <taxon>Eukaryota</taxon>
        <taxon>Fungi</taxon>
        <taxon>Dikarya</taxon>
        <taxon>Ascomycota</taxon>
        <taxon>Pezizomycotina</taxon>
        <taxon>Dothideomycetes</taxon>
        <taxon>Pleosporomycetidae</taxon>
        <taxon>Pleosporales</taxon>
        <taxon>Pleosporineae</taxon>
        <taxon>Didymellaceae</taxon>
        <taxon>Macroventuria</taxon>
    </lineage>
</organism>
<sequence>MTKPCPVIFCSLCGREHRAPPENLNYGTKDHPRSWCPLPEHLSKSTALIVDHNAINRKIFSRWLEKFDIPSDQATRPDQGLYMYQSDPMKYDIVCVDPMPSRTVTGLAVLHMIRSFERTNNVPPCFLICTNNSRTMDMGRISVQTVMDHGVDWIAPWHGLRLPLHDALAGIKERSAWLDRPDVMTKVWIPEILTDHEAARYPKDYPEKFEDENRFVRWPIPASLKGSTVLIVANYSGVSNS</sequence>
<keyword evidence="2" id="KW-1185">Reference proteome</keyword>
<gene>
    <name evidence="1" type="ORF">BU25DRAFT_405189</name>
</gene>
<proteinExistence type="predicted"/>
<dbReference type="EMBL" id="MU006701">
    <property type="protein sequence ID" value="KAF2633268.1"/>
    <property type="molecule type" value="Genomic_DNA"/>
</dbReference>
<accession>A0ACB6SH19</accession>
<name>A0ACB6SH19_9PLEO</name>
<protein>
    <submittedName>
        <fullName evidence="1">Uncharacterized protein</fullName>
    </submittedName>
</protein>
<dbReference type="Proteomes" id="UP000799754">
    <property type="component" value="Unassembled WGS sequence"/>
</dbReference>
<evidence type="ECO:0000313" key="1">
    <source>
        <dbReference type="EMBL" id="KAF2633268.1"/>
    </source>
</evidence>
<comment type="caution">
    <text evidence="1">The sequence shown here is derived from an EMBL/GenBank/DDBJ whole genome shotgun (WGS) entry which is preliminary data.</text>
</comment>